<keyword evidence="3" id="KW-0223">Dioxygenase</keyword>
<comment type="caution">
    <text evidence="8">The sequence shown here is derived from an EMBL/GenBank/DDBJ whole genome shotgun (WGS) entry which is preliminary data.</text>
</comment>
<organism evidence="8 9">
    <name type="scientific">Kitasatospora acidiphila</name>
    <dbReference type="NCBI Taxonomy" id="2567942"/>
    <lineage>
        <taxon>Bacteria</taxon>
        <taxon>Bacillati</taxon>
        <taxon>Actinomycetota</taxon>
        <taxon>Actinomycetes</taxon>
        <taxon>Kitasatosporales</taxon>
        <taxon>Streptomycetaceae</taxon>
        <taxon>Kitasatospora</taxon>
    </lineage>
</organism>
<feature type="binding site" evidence="7">
    <location>
        <position position="142"/>
    </location>
    <ligand>
        <name>Fe cation</name>
        <dbReference type="ChEBI" id="CHEBI:24875"/>
        <note>catalytic</note>
    </ligand>
</feature>
<evidence type="ECO:0000256" key="5">
    <source>
        <dbReference type="ARBA" id="ARBA00023004"/>
    </source>
</evidence>
<dbReference type="SUPFAM" id="SSF51182">
    <property type="entry name" value="RmlC-like cupins"/>
    <property type="match status" value="1"/>
</dbReference>
<name>A0A540WD53_9ACTN</name>
<feature type="binding site" evidence="7">
    <location>
        <position position="87"/>
    </location>
    <ligand>
        <name>Fe cation</name>
        <dbReference type="ChEBI" id="CHEBI:24875"/>
        <note>catalytic</note>
    </ligand>
</feature>
<keyword evidence="9" id="KW-1185">Reference proteome</keyword>
<evidence type="ECO:0008006" key="10">
    <source>
        <dbReference type="Google" id="ProtNLM"/>
    </source>
</evidence>
<dbReference type="CDD" id="cd10548">
    <property type="entry name" value="cupin_CDO"/>
    <property type="match status" value="1"/>
</dbReference>
<evidence type="ECO:0000256" key="1">
    <source>
        <dbReference type="ARBA" id="ARBA00006622"/>
    </source>
</evidence>
<evidence type="ECO:0000313" key="8">
    <source>
        <dbReference type="EMBL" id="TQF06971.1"/>
    </source>
</evidence>
<dbReference type="GO" id="GO:0008198">
    <property type="term" value="F:ferrous iron binding"/>
    <property type="evidence" value="ECO:0007669"/>
    <property type="project" value="TreeGrafter"/>
</dbReference>
<reference evidence="8 9" key="1">
    <citation type="submission" date="2019-06" db="EMBL/GenBank/DDBJ databases">
        <title>Description of Kitasatospora acidophila sp. nov. isolated from pine grove soil, and reclassification of Streptomyces novaecaesareae to Kitasatospora novaeceasareae comb. nov.</title>
        <authorList>
            <person name="Kim M.J."/>
        </authorList>
    </citation>
    <scope>NUCLEOTIDE SEQUENCE [LARGE SCALE GENOMIC DNA]</scope>
    <source>
        <strain evidence="8 9">MMS16-CNU292</strain>
    </source>
</reference>
<accession>A0A540WD53</accession>
<dbReference type="AlphaFoldDB" id="A0A540WD53"/>
<evidence type="ECO:0000256" key="3">
    <source>
        <dbReference type="ARBA" id="ARBA00022964"/>
    </source>
</evidence>
<dbReference type="PANTHER" id="PTHR12918:SF1">
    <property type="entry name" value="CYSTEINE DIOXYGENASE TYPE 1"/>
    <property type="match status" value="1"/>
</dbReference>
<comment type="similarity">
    <text evidence="1">Belongs to the cysteine dioxygenase family.</text>
</comment>
<protein>
    <recommendedName>
        <fullName evidence="10">Cysteine dioxygenase</fullName>
    </recommendedName>
</protein>
<dbReference type="InterPro" id="IPR014710">
    <property type="entry name" value="RmlC-like_jellyroll"/>
</dbReference>
<feature type="cross-link" description="3'-(S-cysteinyl)-tyrosine (Cys-Tyr)" evidence="6">
    <location>
        <begin position="91"/>
        <end position="158"/>
    </location>
</feature>
<dbReference type="EMBL" id="VIGB01000003">
    <property type="protein sequence ID" value="TQF06971.1"/>
    <property type="molecule type" value="Genomic_DNA"/>
</dbReference>
<feature type="binding site" evidence="7">
    <location>
        <position position="85"/>
    </location>
    <ligand>
        <name>Fe cation</name>
        <dbReference type="ChEBI" id="CHEBI:24875"/>
        <note>catalytic</note>
    </ligand>
</feature>
<dbReference type="OrthoDB" id="7059163at2"/>
<proteinExistence type="inferred from homology"/>
<dbReference type="Proteomes" id="UP000319103">
    <property type="component" value="Unassembled WGS sequence"/>
</dbReference>
<evidence type="ECO:0000256" key="7">
    <source>
        <dbReference type="PIRSR" id="PIRSR610300-51"/>
    </source>
</evidence>
<sequence length="199" mass="21306">MQNSTERGSNLDEFLSDLQRYAAADVLTPQLTADTLRKYLRAGLIVPEDLCAGDTGGYAQRVLHTARTYSVVALTWLPGQSTPIHDHIAWCVSGVLEGAEVDEAFRLWRLPHSGRKVLVPTGRTTCTAGRVQLLVPPDEDIHRVSNGGTGRAVSLHVYGADITRSGNSSINRVFGHEVVAGPPPGASLVSWRLGSGVVG</sequence>
<dbReference type="RefSeq" id="WP_141637376.1">
    <property type="nucleotide sequence ID" value="NZ_VIGB01000003.1"/>
</dbReference>
<keyword evidence="5 7" id="KW-0408">Iron</keyword>
<dbReference type="Pfam" id="PF05995">
    <property type="entry name" value="CDO_I"/>
    <property type="match status" value="1"/>
</dbReference>
<keyword evidence="4" id="KW-0560">Oxidoreductase</keyword>
<dbReference type="Gene3D" id="2.60.120.10">
    <property type="entry name" value="Jelly Rolls"/>
    <property type="match status" value="1"/>
</dbReference>
<dbReference type="InterPro" id="IPR011051">
    <property type="entry name" value="RmlC_Cupin_sf"/>
</dbReference>
<evidence type="ECO:0000256" key="6">
    <source>
        <dbReference type="PIRSR" id="PIRSR610300-50"/>
    </source>
</evidence>
<evidence type="ECO:0000256" key="2">
    <source>
        <dbReference type="ARBA" id="ARBA00022723"/>
    </source>
</evidence>
<keyword evidence="6" id="KW-0883">Thioether bond</keyword>
<keyword evidence="2 7" id="KW-0479">Metal-binding</keyword>
<evidence type="ECO:0000313" key="9">
    <source>
        <dbReference type="Proteomes" id="UP000319103"/>
    </source>
</evidence>
<gene>
    <name evidence="8" type="ORF">E6W39_38285</name>
</gene>
<dbReference type="PANTHER" id="PTHR12918">
    <property type="entry name" value="CYSTEINE DIOXYGENASE"/>
    <property type="match status" value="1"/>
</dbReference>
<evidence type="ECO:0000256" key="4">
    <source>
        <dbReference type="ARBA" id="ARBA00023002"/>
    </source>
</evidence>
<dbReference type="InterPro" id="IPR010300">
    <property type="entry name" value="CDO_1"/>
</dbReference>
<dbReference type="GO" id="GO:0016702">
    <property type="term" value="F:oxidoreductase activity, acting on single donors with incorporation of molecular oxygen, incorporation of two atoms of oxygen"/>
    <property type="evidence" value="ECO:0007669"/>
    <property type="project" value="InterPro"/>
</dbReference>